<evidence type="ECO:0000256" key="15">
    <source>
        <dbReference type="SAM" id="Coils"/>
    </source>
</evidence>
<evidence type="ECO:0000256" key="7">
    <source>
        <dbReference type="ARBA" id="ARBA00023186"/>
    </source>
</evidence>
<name>A0A2N5M762_9BACI</name>
<dbReference type="NCBIfam" id="TIGR00115">
    <property type="entry name" value="tig"/>
    <property type="match status" value="1"/>
</dbReference>
<dbReference type="FunFam" id="3.10.50.40:FF:000001">
    <property type="entry name" value="Trigger factor"/>
    <property type="match status" value="1"/>
</dbReference>
<evidence type="ECO:0000256" key="3">
    <source>
        <dbReference type="ARBA" id="ARBA00013194"/>
    </source>
</evidence>
<feature type="coiled-coil region" evidence="15">
    <location>
        <begin position="128"/>
        <end position="155"/>
    </location>
</feature>
<evidence type="ECO:0000256" key="11">
    <source>
        <dbReference type="ARBA" id="ARBA00029986"/>
    </source>
</evidence>
<dbReference type="GO" id="GO:0051083">
    <property type="term" value="P:'de novo' cotranslational protein folding"/>
    <property type="evidence" value="ECO:0007669"/>
    <property type="project" value="TreeGrafter"/>
</dbReference>
<evidence type="ECO:0000256" key="9">
    <source>
        <dbReference type="ARBA" id="ARBA00023306"/>
    </source>
</evidence>
<comment type="domain">
    <text evidence="12">Consists of 3 domains; the N-terminus binds the ribosome, the middle domain has PPIase activity, while the C-terminus has intrinsic chaperone activity on its own.</text>
</comment>
<dbReference type="GO" id="GO:0051301">
    <property type="term" value="P:cell division"/>
    <property type="evidence" value="ECO:0007669"/>
    <property type="project" value="UniProtKB-KW"/>
</dbReference>
<evidence type="ECO:0000313" key="18">
    <source>
        <dbReference type="Proteomes" id="UP000234748"/>
    </source>
</evidence>
<dbReference type="RefSeq" id="WP_101641375.1">
    <property type="nucleotide sequence ID" value="NZ_PGUY01000027.1"/>
</dbReference>
<protein>
    <recommendedName>
        <fullName evidence="4 12">Trigger factor</fullName>
        <shortName evidence="12">TF</shortName>
        <ecNumber evidence="3 12">5.2.1.8</ecNumber>
    </recommendedName>
    <alternativeName>
        <fullName evidence="11 12">PPIase</fullName>
    </alternativeName>
</protein>
<dbReference type="InterPro" id="IPR008881">
    <property type="entry name" value="Trigger_fac_ribosome-bd_bac"/>
</dbReference>
<dbReference type="InterPro" id="IPR001179">
    <property type="entry name" value="PPIase_FKBP_dom"/>
</dbReference>
<keyword evidence="5 12" id="KW-0132">Cell division</keyword>
<keyword evidence="18" id="KW-1185">Reference proteome</keyword>
<evidence type="ECO:0000313" key="17">
    <source>
        <dbReference type="EMBL" id="PLT30191.1"/>
    </source>
</evidence>
<evidence type="ECO:0000256" key="1">
    <source>
        <dbReference type="ARBA" id="ARBA00000971"/>
    </source>
</evidence>
<dbReference type="SUPFAM" id="SSF102735">
    <property type="entry name" value="Trigger factor ribosome-binding domain"/>
    <property type="match status" value="1"/>
</dbReference>
<dbReference type="PANTHER" id="PTHR30560">
    <property type="entry name" value="TRIGGER FACTOR CHAPERONE AND PEPTIDYL-PROLYL CIS/TRANS ISOMERASE"/>
    <property type="match status" value="1"/>
</dbReference>
<dbReference type="InterPro" id="IPR027304">
    <property type="entry name" value="Trigger_fact/SurA_dom_sf"/>
</dbReference>
<dbReference type="GO" id="GO:0043335">
    <property type="term" value="P:protein unfolding"/>
    <property type="evidence" value="ECO:0007669"/>
    <property type="project" value="TreeGrafter"/>
</dbReference>
<evidence type="ECO:0000256" key="14">
    <source>
        <dbReference type="RuleBase" id="RU003914"/>
    </source>
</evidence>
<keyword evidence="6 12" id="KW-0697">Rotamase</keyword>
<dbReference type="Pfam" id="PF00254">
    <property type="entry name" value="FKBP_C"/>
    <property type="match status" value="1"/>
</dbReference>
<dbReference type="AlphaFoldDB" id="A0A2N5M762"/>
<dbReference type="GO" id="GO:0003755">
    <property type="term" value="F:peptidyl-prolyl cis-trans isomerase activity"/>
    <property type="evidence" value="ECO:0007669"/>
    <property type="project" value="UniProtKB-UniRule"/>
</dbReference>
<evidence type="ECO:0000256" key="13">
    <source>
        <dbReference type="PROSITE-ProRule" id="PRU00277"/>
    </source>
</evidence>
<accession>A0A2N5M762</accession>
<dbReference type="Proteomes" id="UP000234748">
    <property type="component" value="Unassembled WGS sequence"/>
</dbReference>
<dbReference type="Gene3D" id="1.10.3120.10">
    <property type="entry name" value="Trigger factor, C-terminal domain"/>
    <property type="match status" value="1"/>
</dbReference>
<proteinExistence type="inferred from homology"/>
<evidence type="ECO:0000256" key="8">
    <source>
        <dbReference type="ARBA" id="ARBA00023235"/>
    </source>
</evidence>
<dbReference type="Pfam" id="PF05697">
    <property type="entry name" value="Trigger_N"/>
    <property type="match status" value="1"/>
</dbReference>
<evidence type="ECO:0000259" key="16">
    <source>
        <dbReference type="PROSITE" id="PS50059"/>
    </source>
</evidence>
<feature type="domain" description="PPIase FKBP-type" evidence="16">
    <location>
        <begin position="163"/>
        <end position="248"/>
    </location>
</feature>
<dbReference type="SUPFAM" id="SSF54534">
    <property type="entry name" value="FKBP-like"/>
    <property type="match status" value="1"/>
</dbReference>
<keyword evidence="9 12" id="KW-0131">Cell cycle</keyword>
<dbReference type="PANTHER" id="PTHR30560:SF3">
    <property type="entry name" value="TRIGGER FACTOR-LIKE PROTEIN TIG, CHLOROPLASTIC"/>
    <property type="match status" value="1"/>
</dbReference>
<dbReference type="InterPro" id="IPR008880">
    <property type="entry name" value="Trigger_fac_C"/>
</dbReference>
<dbReference type="GO" id="GO:0043022">
    <property type="term" value="F:ribosome binding"/>
    <property type="evidence" value="ECO:0007669"/>
    <property type="project" value="TreeGrafter"/>
</dbReference>
<dbReference type="InterPro" id="IPR036611">
    <property type="entry name" value="Trigger_fac_ribosome-bd_sf"/>
</dbReference>
<dbReference type="InterPro" id="IPR046357">
    <property type="entry name" value="PPIase_dom_sf"/>
</dbReference>
<keyword evidence="12" id="KW-0963">Cytoplasm</keyword>
<dbReference type="InterPro" id="IPR037041">
    <property type="entry name" value="Trigger_fac_C_sf"/>
</dbReference>
<evidence type="ECO:0000256" key="12">
    <source>
        <dbReference type="HAMAP-Rule" id="MF_00303"/>
    </source>
</evidence>
<dbReference type="GO" id="GO:0044183">
    <property type="term" value="F:protein folding chaperone"/>
    <property type="evidence" value="ECO:0007669"/>
    <property type="project" value="TreeGrafter"/>
</dbReference>
<dbReference type="EMBL" id="PGUY01000027">
    <property type="protein sequence ID" value="PLT30191.1"/>
    <property type="molecule type" value="Genomic_DNA"/>
</dbReference>
<organism evidence="17 18">
    <name type="scientific">Peribacillus deserti</name>
    <dbReference type="NCBI Taxonomy" id="673318"/>
    <lineage>
        <taxon>Bacteria</taxon>
        <taxon>Bacillati</taxon>
        <taxon>Bacillota</taxon>
        <taxon>Bacilli</taxon>
        <taxon>Bacillales</taxon>
        <taxon>Bacillaceae</taxon>
        <taxon>Peribacillus</taxon>
    </lineage>
</organism>
<keyword evidence="7 12" id="KW-0143">Chaperone</keyword>
<comment type="catalytic activity">
    <reaction evidence="1 12 13">
        <text>[protein]-peptidylproline (omega=180) = [protein]-peptidylproline (omega=0)</text>
        <dbReference type="Rhea" id="RHEA:16237"/>
        <dbReference type="Rhea" id="RHEA-COMP:10747"/>
        <dbReference type="Rhea" id="RHEA-COMP:10748"/>
        <dbReference type="ChEBI" id="CHEBI:83833"/>
        <dbReference type="ChEBI" id="CHEBI:83834"/>
        <dbReference type="EC" id="5.2.1.8"/>
    </reaction>
</comment>
<dbReference type="Pfam" id="PF05698">
    <property type="entry name" value="Trigger_C"/>
    <property type="match status" value="1"/>
</dbReference>
<evidence type="ECO:0000256" key="2">
    <source>
        <dbReference type="ARBA" id="ARBA00005464"/>
    </source>
</evidence>
<dbReference type="PROSITE" id="PS50059">
    <property type="entry name" value="FKBP_PPIASE"/>
    <property type="match status" value="1"/>
</dbReference>
<comment type="function">
    <text evidence="10 12">Involved in protein export. Acts as a chaperone by maintaining the newly synthesized protein in an open conformation. Functions as a peptidyl-prolyl cis-trans isomerase.</text>
</comment>
<dbReference type="GO" id="GO:0005737">
    <property type="term" value="C:cytoplasm"/>
    <property type="evidence" value="ECO:0007669"/>
    <property type="project" value="UniProtKB-SubCell"/>
</dbReference>
<dbReference type="SUPFAM" id="SSF109998">
    <property type="entry name" value="Triger factor/SurA peptide-binding domain-like"/>
    <property type="match status" value="1"/>
</dbReference>
<gene>
    <name evidence="12" type="primary">tig</name>
    <name evidence="17" type="ORF">CUU66_09115</name>
</gene>
<sequence length="427" mass="48183">MSVKWEKLEGNRGVLTVELDSAKVTEGLDAAFKKVVKQINVPGFRKGKMPRQMFEKRFGVESLYQDAIDYLLPEAYSSAVEEAGIDPIDRPEIDVDQFEKGKEFIFKATVTVKPEVTLGDYKGLEVEKFDAEVTDEEVENEIKSLQERQAELVVKEEGQAENGDTVVIDFEGFVNDEAFEGGKGDNYSLELGSGSFIPGFEEQLVGVETGAEKEVEVTFPEEYHAAELAGKPAVFKVTVHEIKSKQLPELDDEFAKDVDDEVETLAELREKTKNRLADSKKHEAEHHVRDTVVEKAAENAEVEIPQVMIDSEVDRMMSEFDQRLQMQGMNLEMYFQFSGQDEEALRGQMTEEAQKRVRVNLTLEAISKAENFEVSEEEVNEELSKMAEMYNMDVESIKQALGSLDGIKSDLKNRKAIDFLVENSKTV</sequence>
<dbReference type="EC" id="5.2.1.8" evidence="3 12"/>
<dbReference type="Gene3D" id="3.10.50.40">
    <property type="match status" value="1"/>
</dbReference>
<comment type="subcellular location">
    <subcellularLocation>
        <location evidence="12">Cytoplasm</location>
    </subcellularLocation>
    <text evidence="12">About half TF is bound to the ribosome near the polypeptide exit tunnel while the other half is free in the cytoplasm.</text>
</comment>
<dbReference type="Gene3D" id="3.30.70.1050">
    <property type="entry name" value="Trigger factor ribosome-binding domain"/>
    <property type="match status" value="1"/>
</dbReference>
<comment type="similarity">
    <text evidence="2 12 14">Belongs to the FKBP-type PPIase family. Tig subfamily.</text>
</comment>
<evidence type="ECO:0000256" key="4">
    <source>
        <dbReference type="ARBA" id="ARBA00016902"/>
    </source>
</evidence>
<keyword evidence="15" id="KW-0175">Coiled coil</keyword>
<comment type="caution">
    <text evidence="17">The sequence shown here is derived from an EMBL/GenBank/DDBJ whole genome shotgun (WGS) entry which is preliminary data.</text>
</comment>
<evidence type="ECO:0000256" key="10">
    <source>
        <dbReference type="ARBA" id="ARBA00024849"/>
    </source>
</evidence>
<reference evidence="17 18" key="1">
    <citation type="submission" date="2017-11" db="EMBL/GenBank/DDBJ databases">
        <title>Comparitive Functional Genomics of Dry Heat Resistant strains isolated from the Viking Spacecraft.</title>
        <authorList>
            <person name="Seuylemezian A."/>
            <person name="Cooper K."/>
            <person name="Vaishampayan P."/>
        </authorList>
    </citation>
    <scope>NUCLEOTIDE SEQUENCE [LARGE SCALE GENOMIC DNA]</scope>
    <source>
        <strain evidence="17 18">V1-29</strain>
    </source>
</reference>
<keyword evidence="8 12" id="KW-0413">Isomerase</keyword>
<dbReference type="OrthoDB" id="9767721at2"/>
<dbReference type="InterPro" id="IPR005215">
    <property type="entry name" value="Trig_fac"/>
</dbReference>
<dbReference type="GO" id="GO:0015031">
    <property type="term" value="P:protein transport"/>
    <property type="evidence" value="ECO:0007669"/>
    <property type="project" value="UniProtKB-UniRule"/>
</dbReference>
<dbReference type="HAMAP" id="MF_00303">
    <property type="entry name" value="Trigger_factor_Tig"/>
    <property type="match status" value="1"/>
</dbReference>
<evidence type="ECO:0000256" key="5">
    <source>
        <dbReference type="ARBA" id="ARBA00022618"/>
    </source>
</evidence>
<dbReference type="PIRSF" id="PIRSF003095">
    <property type="entry name" value="Trigger_factor"/>
    <property type="match status" value="1"/>
</dbReference>
<evidence type="ECO:0000256" key="6">
    <source>
        <dbReference type="ARBA" id="ARBA00023110"/>
    </source>
</evidence>